<sequence length="189" mass="19305">MTTTTHPSPPVGTTTAVLRRLYLARAGFALVWALLVVLTASGLGPVSVALLLLYPLVDLAAAVVDHRSSRVTRPAPALVVNMALSLLAVVGLAYAVTSGLRTVLLVWGAWAVTTGFVQLVVAVGRRALGGQWPMIVSGGLSVLAGAAFVAQSGTPGASLTGLAGYATLGGVFFLVSALRLRRAPAHDGR</sequence>
<feature type="transmembrane region" description="Helical" evidence="1">
    <location>
        <begin position="162"/>
        <end position="180"/>
    </location>
</feature>
<feature type="transmembrane region" description="Helical" evidence="1">
    <location>
        <begin position="21"/>
        <end position="40"/>
    </location>
</feature>
<keyword evidence="1" id="KW-0812">Transmembrane</keyword>
<feature type="transmembrane region" description="Helical" evidence="1">
    <location>
        <begin position="76"/>
        <end position="96"/>
    </location>
</feature>
<name>A0ABP6WNE2_9ACTN</name>
<accession>A0ABP6WNE2</accession>
<feature type="transmembrane region" description="Helical" evidence="1">
    <location>
        <begin position="102"/>
        <end position="123"/>
    </location>
</feature>
<keyword evidence="1" id="KW-1133">Transmembrane helix</keyword>
<keyword evidence="3" id="KW-1185">Reference proteome</keyword>
<dbReference type="RefSeq" id="WP_204912347.1">
    <property type="nucleotide sequence ID" value="NZ_BAAAYR010000001.1"/>
</dbReference>
<comment type="caution">
    <text evidence="2">The sequence shown here is derived from an EMBL/GenBank/DDBJ whole genome shotgun (WGS) entry which is preliminary data.</text>
</comment>
<feature type="transmembrane region" description="Helical" evidence="1">
    <location>
        <begin position="132"/>
        <end position="150"/>
    </location>
</feature>
<evidence type="ECO:0000256" key="1">
    <source>
        <dbReference type="SAM" id="Phobius"/>
    </source>
</evidence>
<dbReference type="Proteomes" id="UP001500767">
    <property type="component" value="Unassembled WGS sequence"/>
</dbReference>
<organism evidence="2 3">
    <name type="scientific">Microlunatus spumicola</name>
    <dbReference type="NCBI Taxonomy" id="81499"/>
    <lineage>
        <taxon>Bacteria</taxon>
        <taxon>Bacillati</taxon>
        <taxon>Actinomycetota</taxon>
        <taxon>Actinomycetes</taxon>
        <taxon>Propionibacteriales</taxon>
        <taxon>Propionibacteriaceae</taxon>
        <taxon>Microlunatus</taxon>
    </lineage>
</organism>
<keyword evidence="1" id="KW-0472">Membrane</keyword>
<feature type="transmembrane region" description="Helical" evidence="1">
    <location>
        <begin position="46"/>
        <end position="64"/>
    </location>
</feature>
<evidence type="ECO:0000313" key="2">
    <source>
        <dbReference type="EMBL" id="GAA3553201.1"/>
    </source>
</evidence>
<reference evidence="3" key="1">
    <citation type="journal article" date="2019" name="Int. J. Syst. Evol. Microbiol.">
        <title>The Global Catalogue of Microorganisms (GCM) 10K type strain sequencing project: providing services to taxonomists for standard genome sequencing and annotation.</title>
        <authorList>
            <consortium name="The Broad Institute Genomics Platform"/>
            <consortium name="The Broad Institute Genome Sequencing Center for Infectious Disease"/>
            <person name="Wu L."/>
            <person name="Ma J."/>
        </authorList>
    </citation>
    <scope>NUCLEOTIDE SEQUENCE [LARGE SCALE GENOMIC DNA]</scope>
    <source>
        <strain evidence="3">JCM 16540</strain>
    </source>
</reference>
<evidence type="ECO:0000313" key="3">
    <source>
        <dbReference type="Proteomes" id="UP001500767"/>
    </source>
</evidence>
<proteinExistence type="predicted"/>
<protein>
    <submittedName>
        <fullName evidence="2">Membrane protein</fullName>
    </submittedName>
</protein>
<gene>
    <name evidence="2" type="ORF">GCM10022197_05360</name>
</gene>
<dbReference type="EMBL" id="BAAAYR010000001">
    <property type="protein sequence ID" value="GAA3553201.1"/>
    <property type="molecule type" value="Genomic_DNA"/>
</dbReference>